<organism evidence="4 5">
    <name type="scientific">Exaiptasia diaphana</name>
    <name type="common">Tropical sea anemone</name>
    <name type="synonym">Aiptasia pulchella</name>
    <dbReference type="NCBI Taxonomy" id="2652724"/>
    <lineage>
        <taxon>Eukaryota</taxon>
        <taxon>Metazoa</taxon>
        <taxon>Cnidaria</taxon>
        <taxon>Anthozoa</taxon>
        <taxon>Hexacorallia</taxon>
        <taxon>Actiniaria</taxon>
        <taxon>Aiptasiidae</taxon>
        <taxon>Exaiptasia</taxon>
    </lineage>
</organism>
<feature type="domain" description="CTHRC1 C-terminal" evidence="3">
    <location>
        <begin position="78"/>
        <end position="204"/>
    </location>
</feature>
<feature type="signal peptide" evidence="2">
    <location>
        <begin position="1"/>
        <end position="22"/>
    </location>
</feature>
<dbReference type="Proteomes" id="UP000887567">
    <property type="component" value="Unplaced"/>
</dbReference>
<evidence type="ECO:0000256" key="2">
    <source>
        <dbReference type="SAM" id="SignalP"/>
    </source>
</evidence>
<evidence type="ECO:0000313" key="4">
    <source>
        <dbReference type="EnsemblMetazoa" id="XP_020901066.1"/>
    </source>
</evidence>
<feature type="chain" id="PRO_5037816321" description="CTHRC1 C-terminal domain-containing protein" evidence="2">
    <location>
        <begin position="23"/>
        <end position="212"/>
    </location>
</feature>
<keyword evidence="5" id="KW-1185">Reference proteome</keyword>
<dbReference type="RefSeq" id="XP_020901066.1">
    <property type="nucleotide sequence ID" value="XM_021045407.2"/>
</dbReference>
<feature type="region of interest" description="Disordered" evidence="1">
    <location>
        <begin position="26"/>
        <end position="73"/>
    </location>
</feature>
<name>A0A913X9B4_EXADI</name>
<proteinExistence type="predicted"/>
<dbReference type="OMA" id="IDGICEN"/>
<dbReference type="GeneID" id="110239673"/>
<evidence type="ECO:0000313" key="5">
    <source>
        <dbReference type="Proteomes" id="UP000887567"/>
    </source>
</evidence>
<protein>
    <recommendedName>
        <fullName evidence="3">CTHRC1 C-terminal domain-containing protein</fullName>
    </recommendedName>
</protein>
<dbReference type="EnsemblMetazoa" id="XM_021045407.2">
    <property type="protein sequence ID" value="XP_020901066.1"/>
    <property type="gene ID" value="LOC110239673"/>
</dbReference>
<dbReference type="OrthoDB" id="5985978at2759"/>
<sequence length="212" mass="23527">MRHNYFVVTLVALSLLNVMTEANKVCQRGPPGLNGQQGIPGRDGRDGRDGKWTPGASGPPGLKGDRGPPGIPGQSPVINWKQCAWKKSEDKDNGLIKECIFRKKQTSTALRVFYGGNLRIDCQNCCKRWYFTFNGAECQGPLPIDGIFYTRIHNDIHRHRHIEGYCTNIPAGQVRVGFWVGNCKGQGRNADAHSGWNSVSRIVIEEVPPQQT</sequence>
<dbReference type="KEGG" id="epa:110239673"/>
<dbReference type="InterPro" id="IPR008160">
    <property type="entry name" value="Collagen"/>
</dbReference>
<dbReference type="Pfam" id="PF25815">
    <property type="entry name" value="CTHRC1_C"/>
    <property type="match status" value="1"/>
</dbReference>
<dbReference type="AlphaFoldDB" id="A0A913X9B4"/>
<reference evidence="4" key="1">
    <citation type="submission" date="2022-11" db="UniProtKB">
        <authorList>
            <consortium name="EnsemblMetazoa"/>
        </authorList>
    </citation>
    <scope>IDENTIFICATION</scope>
</reference>
<dbReference type="Pfam" id="PF01391">
    <property type="entry name" value="Collagen"/>
    <property type="match status" value="1"/>
</dbReference>
<dbReference type="InterPro" id="IPR057873">
    <property type="entry name" value="CTHRC1_C"/>
</dbReference>
<keyword evidence="2" id="KW-0732">Signal</keyword>
<accession>A0A913X9B4</accession>
<evidence type="ECO:0000256" key="1">
    <source>
        <dbReference type="SAM" id="MobiDB-lite"/>
    </source>
</evidence>
<feature type="compositionally biased region" description="Basic and acidic residues" evidence="1">
    <location>
        <begin position="42"/>
        <end position="51"/>
    </location>
</feature>
<evidence type="ECO:0000259" key="3">
    <source>
        <dbReference type="Pfam" id="PF25815"/>
    </source>
</evidence>